<accession>A0A1H8XDS5</accession>
<dbReference type="RefSeq" id="WP_091618023.1">
    <property type="nucleotide sequence ID" value="NZ_FOEF01000007.1"/>
</dbReference>
<name>A0A1H8XDS5_9PSEU</name>
<dbReference type="STRING" id="394193.SAMN04489732_10796"/>
<dbReference type="SUPFAM" id="SSF53092">
    <property type="entry name" value="Creatinase/prolidase N-terminal domain"/>
    <property type="match status" value="1"/>
</dbReference>
<gene>
    <name evidence="2" type="ORF">SAMN04489732_10796</name>
</gene>
<organism evidence="2 3">
    <name type="scientific">Amycolatopsis saalfeldensis</name>
    <dbReference type="NCBI Taxonomy" id="394193"/>
    <lineage>
        <taxon>Bacteria</taxon>
        <taxon>Bacillati</taxon>
        <taxon>Actinomycetota</taxon>
        <taxon>Actinomycetes</taxon>
        <taxon>Pseudonocardiales</taxon>
        <taxon>Pseudonocardiaceae</taxon>
        <taxon>Amycolatopsis</taxon>
    </lineage>
</organism>
<keyword evidence="2" id="KW-0378">Hydrolase</keyword>
<dbReference type="Gene3D" id="3.40.350.10">
    <property type="entry name" value="Creatinase/prolidase N-terminal domain"/>
    <property type="match status" value="1"/>
</dbReference>
<dbReference type="AlphaFoldDB" id="A0A1H8XDS5"/>
<keyword evidence="2" id="KW-0645">Protease</keyword>
<dbReference type="EMBL" id="FOEF01000007">
    <property type="protein sequence ID" value="SEP37983.1"/>
    <property type="molecule type" value="Genomic_DNA"/>
</dbReference>
<dbReference type="Pfam" id="PF01321">
    <property type="entry name" value="Creatinase_N"/>
    <property type="match status" value="1"/>
</dbReference>
<dbReference type="InterPro" id="IPR029149">
    <property type="entry name" value="Creatin/AminoP/Spt16_N"/>
</dbReference>
<proteinExistence type="predicted"/>
<evidence type="ECO:0000313" key="3">
    <source>
        <dbReference type="Proteomes" id="UP000198582"/>
    </source>
</evidence>
<evidence type="ECO:0000259" key="1">
    <source>
        <dbReference type="Pfam" id="PF01321"/>
    </source>
</evidence>
<dbReference type="InterPro" id="IPR036005">
    <property type="entry name" value="Creatinase/aminopeptidase-like"/>
</dbReference>
<dbReference type="InterPro" id="IPR000587">
    <property type="entry name" value="Creatinase_N"/>
</dbReference>
<sequence>MKRGLHVLDPAETPDQEWGDRVAALQKAMAARGVDVALVYADVSRSDDLAYLTNLCLYWNEGVLAIPAEGTVTFLTKLSLRVQNWMKASSKVTEFSGGKNFADLVAKYLLGKKNGTLGLVDAALWPADVAGEIVAAVPGWRVERLGGLVREQRLVPSAAETELLRAAGRILDDAAAKATVAGSTAGSRVETVERALRGGGFLDLYPSSLSTSDGVTSFGVTGQYRMNWVHSSRVLGDAAGWPGALRDALNAAISAAKAGARIGSLTEAAAPALAKLPDGTRAEVRWVNQADLSTGGEFRAQDPAAVLADGEAGAVSVEVAFADGGNAAVAETVRVTEGEPEHLTGALR</sequence>
<dbReference type="PANTHER" id="PTHR46112">
    <property type="entry name" value="AMINOPEPTIDASE"/>
    <property type="match status" value="1"/>
</dbReference>
<feature type="domain" description="Creatinase N-terminal" evidence="1">
    <location>
        <begin position="21"/>
        <end position="155"/>
    </location>
</feature>
<reference evidence="2 3" key="1">
    <citation type="submission" date="2016-10" db="EMBL/GenBank/DDBJ databases">
        <authorList>
            <person name="de Groot N.N."/>
        </authorList>
    </citation>
    <scope>NUCLEOTIDE SEQUENCE [LARGE SCALE GENOMIC DNA]</scope>
    <source>
        <strain evidence="2 3">DSM 44993</strain>
    </source>
</reference>
<protein>
    <submittedName>
        <fullName evidence="2">Xaa-Pro aminopeptidase</fullName>
    </submittedName>
</protein>
<dbReference type="GO" id="GO:0004177">
    <property type="term" value="F:aminopeptidase activity"/>
    <property type="evidence" value="ECO:0007669"/>
    <property type="project" value="UniProtKB-KW"/>
</dbReference>
<dbReference type="PANTHER" id="PTHR46112:SF2">
    <property type="entry name" value="XAA-PRO AMINOPEPTIDASE P-RELATED"/>
    <property type="match status" value="1"/>
</dbReference>
<evidence type="ECO:0000313" key="2">
    <source>
        <dbReference type="EMBL" id="SEP37983.1"/>
    </source>
</evidence>
<keyword evidence="2" id="KW-0031">Aminopeptidase</keyword>
<dbReference type="Proteomes" id="UP000198582">
    <property type="component" value="Unassembled WGS sequence"/>
</dbReference>
<dbReference type="InterPro" id="IPR050659">
    <property type="entry name" value="Peptidase_M24B"/>
</dbReference>
<keyword evidence="3" id="KW-1185">Reference proteome</keyword>
<dbReference type="SUPFAM" id="SSF55920">
    <property type="entry name" value="Creatinase/aminopeptidase"/>
    <property type="match status" value="1"/>
</dbReference>